<dbReference type="InterPro" id="IPR005338">
    <property type="entry name" value="Anhydro_N_Ac-Mur_kinase"/>
</dbReference>
<protein>
    <recommendedName>
        <fullName evidence="1">Anhydro-N-acetylmuramic acid kinase</fullName>
        <ecNumber evidence="1">2.7.1.170</ecNumber>
    </recommendedName>
    <alternativeName>
        <fullName evidence="1">AnhMurNAc kinase</fullName>
    </alternativeName>
</protein>
<keyword evidence="1 2" id="KW-0808">Transferase</keyword>
<comment type="function">
    <text evidence="1">Catalyzes the specific phosphorylation of 1,6-anhydro-N-acetylmuramic acid (anhMurNAc) with the simultaneous cleavage of the 1,6-anhydro ring, generating MurNAc-6-P. Is required for the utilization of anhMurNAc either imported from the medium or derived from its own cell wall murein, and thus plays a role in cell wall recycling.</text>
</comment>
<dbReference type="Proteomes" id="UP001447842">
    <property type="component" value="Chromosome"/>
</dbReference>
<dbReference type="InterPro" id="IPR043129">
    <property type="entry name" value="ATPase_NBD"/>
</dbReference>
<keyword evidence="3" id="KW-1185">Reference proteome</keyword>
<dbReference type="EMBL" id="CP147920">
    <property type="protein sequence ID" value="XAU14355.1"/>
    <property type="molecule type" value="Genomic_DNA"/>
</dbReference>
<feature type="binding site" evidence="1">
    <location>
        <begin position="15"/>
        <end position="22"/>
    </location>
    <ligand>
        <name>ATP</name>
        <dbReference type="ChEBI" id="CHEBI:30616"/>
    </ligand>
</feature>
<dbReference type="EC" id="2.7.1.170" evidence="1"/>
<comment type="catalytic activity">
    <reaction evidence="1">
        <text>1,6-anhydro-N-acetyl-beta-muramate + ATP + H2O = N-acetyl-D-muramate 6-phosphate + ADP + H(+)</text>
        <dbReference type="Rhea" id="RHEA:24952"/>
        <dbReference type="ChEBI" id="CHEBI:15377"/>
        <dbReference type="ChEBI" id="CHEBI:15378"/>
        <dbReference type="ChEBI" id="CHEBI:30616"/>
        <dbReference type="ChEBI" id="CHEBI:58690"/>
        <dbReference type="ChEBI" id="CHEBI:58722"/>
        <dbReference type="ChEBI" id="CHEBI:456216"/>
        <dbReference type="EC" id="2.7.1.170"/>
    </reaction>
</comment>
<dbReference type="PANTHER" id="PTHR30605">
    <property type="entry name" value="ANHYDRO-N-ACETYLMURAMIC ACID KINASE"/>
    <property type="match status" value="1"/>
</dbReference>
<keyword evidence="1" id="KW-0547">Nucleotide-binding</keyword>
<comment type="similarity">
    <text evidence="1">Belongs to the anhydro-N-acetylmuramic acid kinase family.</text>
</comment>
<dbReference type="GO" id="GO:0016301">
    <property type="term" value="F:kinase activity"/>
    <property type="evidence" value="ECO:0007669"/>
    <property type="project" value="UniProtKB-KW"/>
</dbReference>
<dbReference type="Gene3D" id="3.30.420.40">
    <property type="match status" value="2"/>
</dbReference>
<dbReference type="Pfam" id="PF03702">
    <property type="entry name" value="AnmK"/>
    <property type="match status" value="1"/>
</dbReference>
<dbReference type="PANTHER" id="PTHR30605:SF0">
    <property type="entry name" value="ANHYDRO-N-ACETYLMURAMIC ACID KINASE"/>
    <property type="match status" value="1"/>
</dbReference>
<sequence length="363" mass="39230">MSFDSKQCYIGVMSGTSLDGVDVVLCPVDGEGIELAASLAYPFDAQLRADLLRVIGGSTTLEEIGELDHRLGLLFAEAVEALIREHHLDTGRIEAIGLHGQTLWHRPSGPNPFTMQLGDPNIVCARTGIKTVADFRRKDMAFGGQGAPFAPAFHRFLFEKLEGRTLVVNIGGMANITVIGSELLGYDTGPGNVLMDGWCAEKFGCSYDENGTIAQRGEVDEDVLGAMLSDPYFSRPAPKSTGREQFNAAWAERFVKEGMRSDAFLATLTELTARSIAQEAAKYAPSRVLLCGGGAENVYLRGRIASQLAGVEVVRTDEYGIPGEWMEAMAFAWLAFKRMNEETVELSSVTGASQNTILGGIYA</sequence>
<evidence type="ECO:0000313" key="2">
    <source>
        <dbReference type="EMBL" id="XAU14355.1"/>
    </source>
</evidence>
<gene>
    <name evidence="1" type="primary">anmK</name>
    <name evidence="2" type="ORF">WCY31_08830</name>
</gene>
<keyword evidence="1 2" id="KW-0418">Kinase</keyword>
<dbReference type="CDD" id="cd24050">
    <property type="entry name" value="ASKHA_NBD_ANMK"/>
    <property type="match status" value="1"/>
</dbReference>
<organism evidence="2 3">
    <name type="scientific">Sulfurimonas diazotrophicus</name>
    <dbReference type="NCBI Taxonomy" id="3131939"/>
    <lineage>
        <taxon>Bacteria</taxon>
        <taxon>Pseudomonadati</taxon>
        <taxon>Campylobacterota</taxon>
        <taxon>Epsilonproteobacteria</taxon>
        <taxon>Campylobacterales</taxon>
        <taxon>Sulfurimonadaceae</taxon>
        <taxon>Sulfurimonas</taxon>
    </lineage>
</organism>
<keyword evidence="1" id="KW-0067">ATP-binding</keyword>
<dbReference type="NCBIfam" id="NF007139">
    <property type="entry name" value="PRK09585.1-3"/>
    <property type="match status" value="1"/>
</dbReference>
<evidence type="ECO:0000313" key="3">
    <source>
        <dbReference type="Proteomes" id="UP001447842"/>
    </source>
</evidence>
<comment type="pathway">
    <text evidence="1">Amino-sugar metabolism; 1,6-anhydro-N-acetylmuramate degradation.</text>
</comment>
<comment type="pathway">
    <text evidence="1">Cell wall biogenesis; peptidoglycan recycling.</text>
</comment>
<evidence type="ECO:0000256" key="1">
    <source>
        <dbReference type="HAMAP-Rule" id="MF_01270"/>
    </source>
</evidence>
<name>A0ABZ3H740_9BACT</name>
<reference evidence="2 3" key="1">
    <citation type="submission" date="2024-03" db="EMBL/GenBank/DDBJ databases">
        <title>Sulfurimonas sp. HSL3-1.</title>
        <authorList>
            <person name="Wang S."/>
        </authorList>
    </citation>
    <scope>NUCLEOTIDE SEQUENCE [LARGE SCALE GENOMIC DNA]</scope>
    <source>
        <strain evidence="2 3">HSL3-1</strain>
    </source>
</reference>
<proteinExistence type="inferred from homology"/>
<dbReference type="HAMAP" id="MF_01270">
    <property type="entry name" value="AnhMurNAc_kinase"/>
    <property type="match status" value="1"/>
</dbReference>
<keyword evidence="1" id="KW-0119">Carbohydrate metabolism</keyword>
<accession>A0ABZ3H740</accession>
<dbReference type="RefSeq" id="WP_345972094.1">
    <property type="nucleotide sequence ID" value="NZ_CP147920.1"/>
</dbReference>
<dbReference type="SUPFAM" id="SSF53067">
    <property type="entry name" value="Actin-like ATPase domain"/>
    <property type="match status" value="1"/>
</dbReference>